<name>A0A316APN4_9FIRM</name>
<dbReference type="OrthoDB" id="1067148at2"/>
<dbReference type="AlphaFoldDB" id="A0A316APN4"/>
<evidence type="ECO:0000313" key="1">
    <source>
        <dbReference type="EMBL" id="SUQ12335.1"/>
    </source>
</evidence>
<dbReference type="InterPro" id="IPR056298">
    <property type="entry name" value="AlkZ-rel"/>
</dbReference>
<protein>
    <submittedName>
        <fullName evidence="1">Uncharacterized protein</fullName>
    </submittedName>
</protein>
<sequence>MGGGNAEGIYAAVSWNWNEEPPYDTPVRWHTEDLETDPWEWRMRVLDERNDIAYAKLFFKKSGYITKEFYPYFLAARREGQTLEEEYEKGMISHYAKKIYQIILEHGTLPLHAIKQIGEISKEDKSKFDRAMIELQMKMYLTMCGKQQKLSQKGAEYGWSSTVFCTVEDFFGEEMVSRAAKIEKQEAIARITEQVYTLNPEAQEKKILKFIQG</sequence>
<dbReference type="Pfam" id="PF24741">
    <property type="entry name" value="AlkZ-rel"/>
    <property type="match status" value="1"/>
</dbReference>
<proteinExistence type="predicted"/>
<dbReference type="EMBL" id="UHJJ01000001">
    <property type="protein sequence ID" value="SUQ12335.1"/>
    <property type="molecule type" value="Genomic_DNA"/>
</dbReference>
<accession>A0A316APN4</accession>
<evidence type="ECO:0000313" key="2">
    <source>
        <dbReference type="Proteomes" id="UP000254051"/>
    </source>
</evidence>
<keyword evidence="2" id="KW-1185">Reference proteome</keyword>
<reference evidence="2" key="1">
    <citation type="submission" date="2017-07" db="EMBL/GenBank/DDBJ databases">
        <authorList>
            <person name="Varghese N."/>
            <person name="Submissions S."/>
        </authorList>
    </citation>
    <scope>NUCLEOTIDE SEQUENCE [LARGE SCALE GENOMIC DNA]</scope>
    <source>
        <strain evidence="2">NLAE-zl-C134</strain>
    </source>
</reference>
<dbReference type="Proteomes" id="UP000254051">
    <property type="component" value="Unassembled WGS sequence"/>
</dbReference>
<gene>
    <name evidence="1" type="ORF">SAMN05216529_101226</name>
</gene>
<organism evidence="1 2">
    <name type="scientific">Faecalicatena contorta</name>
    <dbReference type="NCBI Taxonomy" id="39482"/>
    <lineage>
        <taxon>Bacteria</taxon>
        <taxon>Bacillati</taxon>
        <taxon>Bacillota</taxon>
        <taxon>Clostridia</taxon>
        <taxon>Lachnospirales</taxon>
        <taxon>Lachnospiraceae</taxon>
        <taxon>Faecalicatena</taxon>
    </lineage>
</organism>